<sequence>MASPPEVPDRVSLPFCPDVRDQEQVARTMETTVQLAEALSLAGLGSAGALVVRVAVTVTWPSDSSDSGTLKSLPPRLPLMAVPLFRSRTT</sequence>
<reference evidence="1 2" key="1">
    <citation type="submission" date="2024-09" db="EMBL/GenBank/DDBJ databases">
        <authorList>
            <person name="Sun Q."/>
            <person name="Mori K."/>
        </authorList>
    </citation>
    <scope>NUCLEOTIDE SEQUENCE [LARGE SCALE GENOMIC DNA]</scope>
    <source>
        <strain evidence="1 2">JCM 3323</strain>
    </source>
</reference>
<accession>A0ABV5QF97</accession>
<keyword evidence="2" id="KW-1185">Reference proteome</keyword>
<dbReference type="EMBL" id="JBHMCE010000024">
    <property type="protein sequence ID" value="MFB9534171.1"/>
    <property type="molecule type" value="Genomic_DNA"/>
</dbReference>
<proteinExistence type="predicted"/>
<evidence type="ECO:0000313" key="1">
    <source>
        <dbReference type="EMBL" id="MFB9534171.1"/>
    </source>
</evidence>
<dbReference type="Proteomes" id="UP001589646">
    <property type="component" value="Unassembled WGS sequence"/>
</dbReference>
<protein>
    <submittedName>
        <fullName evidence="1">Uncharacterized protein</fullName>
    </submittedName>
</protein>
<organism evidence="1 2">
    <name type="scientific">Nonomuraea roseola</name>
    <dbReference type="NCBI Taxonomy" id="46179"/>
    <lineage>
        <taxon>Bacteria</taxon>
        <taxon>Bacillati</taxon>
        <taxon>Actinomycetota</taxon>
        <taxon>Actinomycetes</taxon>
        <taxon>Streptosporangiales</taxon>
        <taxon>Streptosporangiaceae</taxon>
        <taxon>Nonomuraea</taxon>
    </lineage>
</organism>
<dbReference type="RefSeq" id="WP_346119761.1">
    <property type="nucleotide sequence ID" value="NZ_BAAAXC010000009.1"/>
</dbReference>
<comment type="caution">
    <text evidence="1">The sequence shown here is derived from an EMBL/GenBank/DDBJ whole genome shotgun (WGS) entry which is preliminary data.</text>
</comment>
<name>A0ABV5QF97_9ACTN</name>
<evidence type="ECO:0000313" key="2">
    <source>
        <dbReference type="Proteomes" id="UP001589646"/>
    </source>
</evidence>
<gene>
    <name evidence="1" type="ORF">ACFFRN_46915</name>
</gene>